<organism evidence="1 2">
    <name type="scientific">Nakamurella alba</name>
    <dbReference type="NCBI Taxonomy" id="2665158"/>
    <lineage>
        <taxon>Bacteria</taxon>
        <taxon>Bacillati</taxon>
        <taxon>Actinomycetota</taxon>
        <taxon>Actinomycetes</taxon>
        <taxon>Nakamurellales</taxon>
        <taxon>Nakamurellaceae</taxon>
        <taxon>Nakamurella</taxon>
    </lineage>
</organism>
<dbReference type="AlphaFoldDB" id="A0A7K1FRI3"/>
<dbReference type="NCBIfam" id="NF047719">
    <property type="entry name" value="SCO6745_fam_HTH"/>
    <property type="match status" value="1"/>
</dbReference>
<comment type="caution">
    <text evidence="1">The sequence shown here is derived from an EMBL/GenBank/DDBJ whole genome shotgun (WGS) entry which is preliminary data.</text>
</comment>
<dbReference type="InterPro" id="IPR054058">
    <property type="entry name" value="HTH_67"/>
</dbReference>
<dbReference type="Pfam" id="PF21863">
    <property type="entry name" value="HTH_67"/>
    <property type="match status" value="1"/>
</dbReference>
<evidence type="ECO:0000313" key="2">
    <source>
        <dbReference type="Proteomes" id="UP000460221"/>
    </source>
</evidence>
<proteinExistence type="predicted"/>
<protein>
    <submittedName>
        <fullName evidence="1">MarR family transcriptional regulator</fullName>
    </submittedName>
</protein>
<reference evidence="1 2" key="1">
    <citation type="submission" date="2019-11" db="EMBL/GenBank/DDBJ databases">
        <authorList>
            <person name="Jiang L.-Q."/>
        </authorList>
    </citation>
    <scope>NUCLEOTIDE SEQUENCE [LARGE SCALE GENOMIC DNA]</scope>
    <source>
        <strain evidence="1 2">YIM 132087</strain>
    </source>
</reference>
<dbReference type="RefSeq" id="WP_230314005.1">
    <property type="nucleotide sequence ID" value="NZ_WLYK01000011.1"/>
</dbReference>
<dbReference type="SUPFAM" id="SSF46785">
    <property type="entry name" value="Winged helix' DNA-binding domain"/>
    <property type="match status" value="1"/>
</dbReference>
<dbReference type="Gene3D" id="1.10.10.10">
    <property type="entry name" value="Winged helix-like DNA-binding domain superfamily/Winged helix DNA-binding domain"/>
    <property type="match status" value="1"/>
</dbReference>
<dbReference type="InterPro" id="IPR036388">
    <property type="entry name" value="WH-like_DNA-bd_sf"/>
</dbReference>
<accession>A0A7K1FRI3</accession>
<dbReference type="InterPro" id="IPR036390">
    <property type="entry name" value="WH_DNA-bd_sf"/>
</dbReference>
<keyword evidence="2" id="KW-1185">Reference proteome</keyword>
<dbReference type="Proteomes" id="UP000460221">
    <property type="component" value="Unassembled WGS sequence"/>
</dbReference>
<evidence type="ECO:0000313" key="1">
    <source>
        <dbReference type="EMBL" id="MTD16752.1"/>
    </source>
</evidence>
<gene>
    <name evidence="1" type="ORF">GIS00_22705</name>
</gene>
<sequence length="274" mass="29351">MAHPRAKMRRMFELVEPIAAVSFGDAVLGAFLEHGMRTIWDGYFAGRAAALGRVPAEVVHAAFYSFAEGEAARHIPWVWSKVTPDEAIRIRERSSAAALRHRFGALADPPGLDRTIALATRAAFSAPTEGRVLYAALRSLDLPADPVARLWHVTTLLREYRGDGHSIALAANGIAGTEAHVLFAISLGMRPAEFGRLHHLPAARLDAVLGGLRQRGLIDGNSFTAAGRALHGRIEALTDDLAAPAYEVLSPGELDELIAGLEPLTASFPADTST</sequence>
<dbReference type="EMBL" id="WLYK01000011">
    <property type="protein sequence ID" value="MTD16752.1"/>
    <property type="molecule type" value="Genomic_DNA"/>
</dbReference>
<name>A0A7K1FRI3_9ACTN</name>